<evidence type="ECO:0000313" key="20">
    <source>
        <dbReference type="Proteomes" id="UP000472580"/>
    </source>
</evidence>
<dbReference type="NCBIfam" id="NF002378">
    <property type="entry name" value="PRK01372.1"/>
    <property type="match status" value="1"/>
</dbReference>
<evidence type="ECO:0000256" key="4">
    <source>
        <dbReference type="ARBA" id="ARBA00010871"/>
    </source>
</evidence>
<feature type="binding site" evidence="16">
    <location>
        <position position="265"/>
    </location>
    <ligand>
        <name>Mg(2+)</name>
        <dbReference type="ChEBI" id="CHEBI:18420"/>
        <label>1</label>
    </ligand>
</feature>
<dbReference type="Pfam" id="PF01820">
    <property type="entry name" value="Dala_Dala_lig_N"/>
    <property type="match status" value="1"/>
</dbReference>
<dbReference type="GO" id="GO:0046872">
    <property type="term" value="F:metal ion binding"/>
    <property type="evidence" value="ECO:0007669"/>
    <property type="project" value="UniProtKB-KW"/>
</dbReference>
<dbReference type="PANTHER" id="PTHR23132">
    <property type="entry name" value="D-ALANINE--D-ALANINE LIGASE"/>
    <property type="match status" value="1"/>
</dbReference>
<evidence type="ECO:0000259" key="18">
    <source>
        <dbReference type="PROSITE" id="PS50975"/>
    </source>
</evidence>
<evidence type="ECO:0000256" key="13">
    <source>
        <dbReference type="ARBA" id="ARBA00047614"/>
    </source>
</evidence>
<dbReference type="GO" id="GO:0071555">
    <property type="term" value="P:cell wall organization"/>
    <property type="evidence" value="ECO:0007669"/>
    <property type="project" value="UniProtKB-KW"/>
</dbReference>
<organism evidence="19 20">
    <name type="scientific">Parasutterella muris</name>
    <dbReference type="NCBI Taxonomy" id="2565572"/>
    <lineage>
        <taxon>Bacteria</taxon>
        <taxon>Pseudomonadati</taxon>
        <taxon>Pseudomonadota</taxon>
        <taxon>Betaproteobacteria</taxon>
        <taxon>Burkholderiales</taxon>
        <taxon>Sutterellaceae</taxon>
        <taxon>Parasutterella</taxon>
    </lineage>
</organism>
<comment type="caution">
    <text evidence="19">The sequence shown here is derived from an EMBL/GenBank/DDBJ whole genome shotgun (WGS) entry which is preliminary data.</text>
</comment>
<evidence type="ECO:0000256" key="16">
    <source>
        <dbReference type="PIRSR" id="PIRSR039102-3"/>
    </source>
</evidence>
<dbReference type="EMBL" id="WSRP01000006">
    <property type="protein sequence ID" value="MVX56180.1"/>
    <property type="molecule type" value="Genomic_DNA"/>
</dbReference>
<dbReference type="InterPro" id="IPR011127">
    <property type="entry name" value="Dala_Dala_lig_N"/>
</dbReference>
<comment type="similarity">
    <text evidence="4 14">Belongs to the D-alanine--D-alanine ligase family.</text>
</comment>
<feature type="binding site" evidence="16">
    <location>
        <position position="278"/>
    </location>
    <ligand>
        <name>Mg(2+)</name>
        <dbReference type="ChEBI" id="CHEBI:18420"/>
        <label>1</label>
    </ligand>
</feature>
<proteinExistence type="inferred from homology"/>
<keyword evidence="11 14" id="KW-0573">Peptidoglycan synthesis</keyword>
<name>A0A6L6YEW1_9BURK</name>
<comment type="catalytic activity">
    <reaction evidence="13 14">
        <text>2 D-alanine + ATP = D-alanyl-D-alanine + ADP + phosphate + H(+)</text>
        <dbReference type="Rhea" id="RHEA:11224"/>
        <dbReference type="ChEBI" id="CHEBI:15378"/>
        <dbReference type="ChEBI" id="CHEBI:30616"/>
        <dbReference type="ChEBI" id="CHEBI:43474"/>
        <dbReference type="ChEBI" id="CHEBI:57416"/>
        <dbReference type="ChEBI" id="CHEBI:57822"/>
        <dbReference type="ChEBI" id="CHEBI:456216"/>
        <dbReference type="EC" id="6.3.2.4"/>
    </reaction>
</comment>
<keyword evidence="16" id="KW-0460">Magnesium</keyword>
<evidence type="ECO:0000256" key="6">
    <source>
        <dbReference type="ARBA" id="ARBA00022490"/>
    </source>
</evidence>
<dbReference type="Gene3D" id="3.30.1490.20">
    <property type="entry name" value="ATP-grasp fold, A domain"/>
    <property type="match status" value="1"/>
</dbReference>
<dbReference type="Pfam" id="PF07478">
    <property type="entry name" value="Dala_Dala_lig_C"/>
    <property type="match status" value="1"/>
</dbReference>
<evidence type="ECO:0000256" key="17">
    <source>
        <dbReference type="PROSITE-ProRule" id="PRU00409"/>
    </source>
</evidence>
<dbReference type="PROSITE" id="PS50975">
    <property type="entry name" value="ATP_GRASP"/>
    <property type="match status" value="1"/>
</dbReference>
<keyword evidence="12 14" id="KW-0961">Cell wall biogenesis/degradation</keyword>
<dbReference type="Proteomes" id="UP000472580">
    <property type="component" value="Unassembled WGS sequence"/>
</dbReference>
<evidence type="ECO:0000256" key="15">
    <source>
        <dbReference type="PIRSR" id="PIRSR039102-1"/>
    </source>
</evidence>
<dbReference type="RefSeq" id="WP_160334612.1">
    <property type="nucleotide sequence ID" value="NZ_WSRP01000006.1"/>
</dbReference>
<evidence type="ECO:0000256" key="8">
    <source>
        <dbReference type="ARBA" id="ARBA00022741"/>
    </source>
</evidence>
<reference evidence="19 20" key="1">
    <citation type="submission" date="2019-12" db="EMBL/GenBank/DDBJ databases">
        <title>Microbes associate with the intestines of laboratory mice.</title>
        <authorList>
            <person name="Navarre W."/>
            <person name="Wong E."/>
        </authorList>
    </citation>
    <scope>NUCLEOTIDE SEQUENCE [LARGE SCALE GENOMIC DNA]</scope>
    <source>
        <strain evidence="19 20">NM82_D38</strain>
    </source>
</reference>
<evidence type="ECO:0000256" key="3">
    <source>
        <dbReference type="ARBA" id="ARBA00004496"/>
    </source>
</evidence>
<dbReference type="GO" id="GO:0009252">
    <property type="term" value="P:peptidoglycan biosynthetic process"/>
    <property type="evidence" value="ECO:0007669"/>
    <property type="project" value="UniProtKB-UniRule"/>
</dbReference>
<keyword evidence="16" id="KW-0464">Manganese</keyword>
<evidence type="ECO:0000256" key="5">
    <source>
        <dbReference type="ARBA" id="ARBA00012216"/>
    </source>
</evidence>
<sequence>MRNIDPKSLGKVAVVLGGTSGEREVSLMSGSGVYNALIEEGVDAVKFDPKEESLERLAEMKPDRVFMILHGKGGEDGIFQGVLEYMKLPYTGSGVLSSAISIDKNMTKLVWASAGVPVPRGMILSNRADCALALKNLGSNLVIKPNKEGSSIGLYKLKNADLAAVEDAYSKAAETGMQVLTEEFVEGRELTVGVLDKGEGRGLEAMPIIEIKAPKGDYDFEHKYYSDETVYVCPAEISSEKTKEIQDAVVKAANLVRASGWSRIDVMLREDGSFALLEINTAPGMTPHSLVPLAARTEGISYGELVKLVAAGASLKG</sequence>
<dbReference type="Gene3D" id="3.30.470.20">
    <property type="entry name" value="ATP-grasp fold, B domain"/>
    <property type="match status" value="1"/>
</dbReference>
<evidence type="ECO:0000256" key="7">
    <source>
        <dbReference type="ARBA" id="ARBA00022598"/>
    </source>
</evidence>
<dbReference type="UniPathway" id="UPA00219"/>
<dbReference type="PROSITE" id="PS00844">
    <property type="entry name" value="DALA_DALA_LIGASE_2"/>
    <property type="match status" value="1"/>
</dbReference>
<dbReference type="PROSITE" id="PS00843">
    <property type="entry name" value="DALA_DALA_LIGASE_1"/>
    <property type="match status" value="1"/>
</dbReference>
<feature type="active site" evidence="15">
    <location>
        <position position="289"/>
    </location>
</feature>
<dbReference type="GO" id="GO:0005524">
    <property type="term" value="F:ATP binding"/>
    <property type="evidence" value="ECO:0007669"/>
    <property type="project" value="UniProtKB-UniRule"/>
</dbReference>
<dbReference type="InterPro" id="IPR011095">
    <property type="entry name" value="Dala_Dala_lig_C"/>
</dbReference>
<dbReference type="HAMAP" id="MF_00047">
    <property type="entry name" value="Dala_Dala_lig"/>
    <property type="match status" value="1"/>
</dbReference>
<feature type="domain" description="ATP-grasp" evidence="18">
    <location>
        <begin position="108"/>
        <end position="311"/>
    </location>
</feature>
<dbReference type="InterPro" id="IPR005905">
    <property type="entry name" value="D_ala_D_ala"/>
</dbReference>
<evidence type="ECO:0000313" key="19">
    <source>
        <dbReference type="EMBL" id="MVX56180.1"/>
    </source>
</evidence>
<keyword evidence="7 14" id="KW-0436">Ligase</keyword>
<dbReference type="GO" id="GO:0008360">
    <property type="term" value="P:regulation of cell shape"/>
    <property type="evidence" value="ECO:0007669"/>
    <property type="project" value="UniProtKB-KW"/>
</dbReference>
<dbReference type="InterPro" id="IPR011761">
    <property type="entry name" value="ATP-grasp"/>
</dbReference>
<feature type="active site" evidence="15">
    <location>
        <position position="22"/>
    </location>
</feature>
<dbReference type="GO" id="GO:0005829">
    <property type="term" value="C:cytosol"/>
    <property type="evidence" value="ECO:0007669"/>
    <property type="project" value="TreeGrafter"/>
</dbReference>
<evidence type="ECO:0000256" key="1">
    <source>
        <dbReference type="ARBA" id="ARBA00001936"/>
    </source>
</evidence>
<evidence type="ECO:0000256" key="2">
    <source>
        <dbReference type="ARBA" id="ARBA00003921"/>
    </source>
</evidence>
<dbReference type="InterPro" id="IPR013815">
    <property type="entry name" value="ATP_grasp_subdomain_1"/>
</dbReference>
<accession>A0A6L6YEW1</accession>
<comment type="cofactor">
    <cofactor evidence="1">
        <name>Mn(2+)</name>
        <dbReference type="ChEBI" id="CHEBI:29035"/>
    </cofactor>
</comment>
<gene>
    <name evidence="14" type="primary">ddl</name>
    <name evidence="19" type="ORF">E5987_03030</name>
</gene>
<protein>
    <recommendedName>
        <fullName evidence="5 14">D-alanine--D-alanine ligase</fullName>
        <ecNumber evidence="5 14">6.3.2.4</ecNumber>
    </recommendedName>
    <alternativeName>
        <fullName evidence="14">D-Ala-D-Ala ligase</fullName>
    </alternativeName>
    <alternativeName>
        <fullName evidence="14">D-alanylalanine synthetase</fullName>
    </alternativeName>
</protein>
<dbReference type="EC" id="6.3.2.4" evidence="5 14"/>
<dbReference type="OrthoDB" id="9813261at2"/>
<dbReference type="PANTHER" id="PTHR23132:SF23">
    <property type="entry name" value="D-ALANINE--D-ALANINE LIGASE B"/>
    <property type="match status" value="1"/>
</dbReference>
<dbReference type="InterPro" id="IPR000291">
    <property type="entry name" value="D-Ala_lig_Van_CS"/>
</dbReference>
<feature type="binding site" evidence="16">
    <location>
        <position position="280"/>
    </location>
    <ligand>
        <name>Mg(2+)</name>
        <dbReference type="ChEBI" id="CHEBI:18420"/>
        <label>2</label>
    </ligand>
</feature>
<dbReference type="AlphaFoldDB" id="A0A6L6YEW1"/>
<keyword evidence="8 17" id="KW-0547">Nucleotide-binding</keyword>
<evidence type="ECO:0000256" key="11">
    <source>
        <dbReference type="ARBA" id="ARBA00022984"/>
    </source>
</evidence>
<dbReference type="SUPFAM" id="SSF52440">
    <property type="entry name" value="PreATP-grasp domain"/>
    <property type="match status" value="1"/>
</dbReference>
<feature type="binding site" evidence="16">
    <location>
        <position position="278"/>
    </location>
    <ligand>
        <name>Mg(2+)</name>
        <dbReference type="ChEBI" id="CHEBI:18420"/>
        <label>2</label>
    </ligand>
</feature>
<keyword evidence="20" id="KW-1185">Reference proteome</keyword>
<evidence type="ECO:0000256" key="14">
    <source>
        <dbReference type="HAMAP-Rule" id="MF_00047"/>
    </source>
</evidence>
<keyword evidence="16" id="KW-0479">Metal-binding</keyword>
<dbReference type="NCBIfam" id="TIGR01205">
    <property type="entry name" value="D_ala_D_alaTIGR"/>
    <property type="match status" value="1"/>
</dbReference>
<feature type="active site" evidence="15">
    <location>
        <position position="150"/>
    </location>
</feature>
<comment type="pathway">
    <text evidence="14">Cell wall biogenesis; peptidoglycan biosynthesis.</text>
</comment>
<comment type="subcellular location">
    <subcellularLocation>
        <location evidence="3 14">Cytoplasm</location>
    </subcellularLocation>
</comment>
<keyword evidence="10 14" id="KW-0133">Cell shape</keyword>
<evidence type="ECO:0000256" key="9">
    <source>
        <dbReference type="ARBA" id="ARBA00022840"/>
    </source>
</evidence>
<comment type="cofactor">
    <cofactor evidence="16">
        <name>Mg(2+)</name>
        <dbReference type="ChEBI" id="CHEBI:18420"/>
    </cofactor>
    <cofactor evidence="16">
        <name>Mn(2+)</name>
        <dbReference type="ChEBI" id="CHEBI:29035"/>
    </cofactor>
    <text evidence="16">Binds 2 magnesium or manganese ions per subunit.</text>
</comment>
<dbReference type="Gene3D" id="3.40.50.20">
    <property type="match status" value="1"/>
</dbReference>
<keyword evidence="6 14" id="KW-0963">Cytoplasm</keyword>
<comment type="function">
    <text evidence="2 14">Cell wall formation.</text>
</comment>
<dbReference type="SUPFAM" id="SSF56059">
    <property type="entry name" value="Glutathione synthetase ATP-binding domain-like"/>
    <property type="match status" value="1"/>
</dbReference>
<evidence type="ECO:0000256" key="10">
    <source>
        <dbReference type="ARBA" id="ARBA00022960"/>
    </source>
</evidence>
<keyword evidence="9 17" id="KW-0067">ATP-binding</keyword>
<dbReference type="InterPro" id="IPR016185">
    <property type="entry name" value="PreATP-grasp_dom_sf"/>
</dbReference>
<dbReference type="PIRSF" id="PIRSF039102">
    <property type="entry name" value="Ddl/VanB"/>
    <property type="match status" value="1"/>
</dbReference>
<dbReference type="GO" id="GO:0008716">
    <property type="term" value="F:D-alanine-D-alanine ligase activity"/>
    <property type="evidence" value="ECO:0007669"/>
    <property type="project" value="UniProtKB-UniRule"/>
</dbReference>
<evidence type="ECO:0000256" key="12">
    <source>
        <dbReference type="ARBA" id="ARBA00023316"/>
    </source>
</evidence>